<dbReference type="InterPro" id="IPR003018">
    <property type="entry name" value="GAF"/>
</dbReference>
<dbReference type="PROSITE" id="PS00688">
    <property type="entry name" value="SIGMA54_INTERACT_3"/>
    <property type="match status" value="1"/>
</dbReference>
<dbReference type="InterPro" id="IPR011990">
    <property type="entry name" value="TPR-like_helical_dom_sf"/>
</dbReference>
<dbReference type="KEGG" id="dov:DSCO28_34250"/>
<dbReference type="InterPro" id="IPR027417">
    <property type="entry name" value="P-loop_NTPase"/>
</dbReference>
<dbReference type="SUPFAM" id="SSF55781">
    <property type="entry name" value="GAF domain-like"/>
    <property type="match status" value="1"/>
</dbReference>
<keyword evidence="2" id="KW-0067">ATP-binding</keyword>
<dbReference type="Pfam" id="PF02954">
    <property type="entry name" value="HTH_8"/>
    <property type="match status" value="1"/>
</dbReference>
<dbReference type="RefSeq" id="WP_155323205.1">
    <property type="nucleotide sequence ID" value="NZ_AP021876.1"/>
</dbReference>
<dbReference type="InterPro" id="IPR025944">
    <property type="entry name" value="Sigma_54_int_dom_CS"/>
</dbReference>
<organism evidence="8 9">
    <name type="scientific">Desulfosarcina ovata subsp. sediminis</name>
    <dbReference type="NCBI Taxonomy" id="885957"/>
    <lineage>
        <taxon>Bacteria</taxon>
        <taxon>Pseudomonadati</taxon>
        <taxon>Thermodesulfobacteriota</taxon>
        <taxon>Desulfobacteria</taxon>
        <taxon>Desulfobacterales</taxon>
        <taxon>Desulfosarcinaceae</taxon>
        <taxon>Desulfosarcina</taxon>
    </lineage>
</organism>
<keyword evidence="3" id="KW-0805">Transcription regulation</keyword>
<dbReference type="Gene3D" id="1.10.10.60">
    <property type="entry name" value="Homeodomain-like"/>
    <property type="match status" value="1"/>
</dbReference>
<keyword evidence="4" id="KW-0238">DNA-binding</keyword>
<dbReference type="EMBL" id="AP021876">
    <property type="protein sequence ID" value="BBO82859.1"/>
    <property type="molecule type" value="Genomic_DNA"/>
</dbReference>
<dbReference type="Gene3D" id="3.30.450.40">
    <property type="match status" value="1"/>
</dbReference>
<evidence type="ECO:0000256" key="1">
    <source>
        <dbReference type="ARBA" id="ARBA00022741"/>
    </source>
</evidence>
<dbReference type="SUPFAM" id="SSF48452">
    <property type="entry name" value="TPR-like"/>
    <property type="match status" value="1"/>
</dbReference>
<dbReference type="FunFam" id="3.40.50.300:FF:000006">
    <property type="entry name" value="DNA-binding transcriptional regulator NtrC"/>
    <property type="match status" value="1"/>
</dbReference>
<dbReference type="SUPFAM" id="SSF46689">
    <property type="entry name" value="Homeodomain-like"/>
    <property type="match status" value="1"/>
</dbReference>
<dbReference type="Pfam" id="PF00158">
    <property type="entry name" value="Sigma54_activat"/>
    <property type="match status" value="1"/>
</dbReference>
<gene>
    <name evidence="8" type="ORF">DSCO28_34250</name>
</gene>
<evidence type="ECO:0000313" key="8">
    <source>
        <dbReference type="EMBL" id="BBO82859.1"/>
    </source>
</evidence>
<dbReference type="InterPro" id="IPR002078">
    <property type="entry name" value="Sigma_54_int"/>
</dbReference>
<dbReference type="InterPro" id="IPR002197">
    <property type="entry name" value="HTH_Fis"/>
</dbReference>
<dbReference type="Pfam" id="PF13492">
    <property type="entry name" value="GAF_3"/>
    <property type="match status" value="1"/>
</dbReference>
<dbReference type="Pfam" id="PF25601">
    <property type="entry name" value="AAA_lid_14"/>
    <property type="match status" value="1"/>
</dbReference>
<evidence type="ECO:0000256" key="3">
    <source>
        <dbReference type="ARBA" id="ARBA00023015"/>
    </source>
</evidence>
<reference evidence="8 9" key="1">
    <citation type="submission" date="2019-11" db="EMBL/GenBank/DDBJ databases">
        <title>Comparative genomics of hydrocarbon-degrading Desulfosarcina strains.</title>
        <authorList>
            <person name="Watanabe M."/>
            <person name="Kojima H."/>
            <person name="Fukui M."/>
        </authorList>
    </citation>
    <scope>NUCLEOTIDE SEQUENCE [LARGE SCALE GENOMIC DNA]</scope>
    <source>
        <strain evidence="8 9">28bB2T</strain>
    </source>
</reference>
<dbReference type="GO" id="GO:0043565">
    <property type="term" value="F:sequence-specific DNA binding"/>
    <property type="evidence" value="ECO:0007669"/>
    <property type="project" value="InterPro"/>
</dbReference>
<dbReference type="InterPro" id="IPR025662">
    <property type="entry name" value="Sigma_54_int_dom_ATP-bd_1"/>
</dbReference>
<name>A0A5K7ZQR5_9BACT</name>
<evidence type="ECO:0000313" key="9">
    <source>
        <dbReference type="Proteomes" id="UP000425960"/>
    </source>
</evidence>
<dbReference type="InterPro" id="IPR003593">
    <property type="entry name" value="AAA+_ATPase"/>
</dbReference>
<dbReference type="Gene3D" id="1.25.40.10">
    <property type="entry name" value="Tetratricopeptide repeat domain"/>
    <property type="match status" value="1"/>
</dbReference>
<dbReference type="PROSITE" id="PS50045">
    <property type="entry name" value="SIGMA54_INTERACT_4"/>
    <property type="match status" value="1"/>
</dbReference>
<dbReference type="SMART" id="SM00065">
    <property type="entry name" value="GAF"/>
    <property type="match status" value="1"/>
</dbReference>
<keyword evidence="5" id="KW-0010">Activator</keyword>
<dbReference type="InterPro" id="IPR009057">
    <property type="entry name" value="Homeodomain-like_sf"/>
</dbReference>
<dbReference type="InterPro" id="IPR058031">
    <property type="entry name" value="AAA_lid_NorR"/>
</dbReference>
<dbReference type="AlphaFoldDB" id="A0A5K7ZQR5"/>
<keyword evidence="6" id="KW-0804">Transcription</keyword>
<dbReference type="PANTHER" id="PTHR32071">
    <property type="entry name" value="TRANSCRIPTIONAL REGULATORY PROTEIN"/>
    <property type="match status" value="1"/>
</dbReference>
<dbReference type="GO" id="GO:0006355">
    <property type="term" value="P:regulation of DNA-templated transcription"/>
    <property type="evidence" value="ECO:0007669"/>
    <property type="project" value="InterPro"/>
</dbReference>
<dbReference type="PROSITE" id="PS00675">
    <property type="entry name" value="SIGMA54_INTERACT_1"/>
    <property type="match status" value="1"/>
</dbReference>
<keyword evidence="1" id="KW-0547">Nucleotide-binding</keyword>
<dbReference type="GO" id="GO:0005524">
    <property type="term" value="F:ATP binding"/>
    <property type="evidence" value="ECO:0007669"/>
    <property type="project" value="UniProtKB-KW"/>
</dbReference>
<proteinExistence type="predicted"/>
<dbReference type="PANTHER" id="PTHR32071:SF117">
    <property type="entry name" value="PTS-DEPENDENT DIHYDROXYACETONE KINASE OPERON REGULATORY PROTEIN-RELATED"/>
    <property type="match status" value="1"/>
</dbReference>
<evidence type="ECO:0000256" key="5">
    <source>
        <dbReference type="ARBA" id="ARBA00023159"/>
    </source>
</evidence>
<dbReference type="SUPFAM" id="SSF52540">
    <property type="entry name" value="P-loop containing nucleoside triphosphate hydrolases"/>
    <property type="match status" value="1"/>
</dbReference>
<dbReference type="Gene3D" id="3.40.50.300">
    <property type="entry name" value="P-loop containing nucleotide triphosphate hydrolases"/>
    <property type="match status" value="1"/>
</dbReference>
<dbReference type="InterPro" id="IPR029016">
    <property type="entry name" value="GAF-like_dom_sf"/>
</dbReference>
<evidence type="ECO:0000256" key="6">
    <source>
        <dbReference type="ARBA" id="ARBA00023163"/>
    </source>
</evidence>
<dbReference type="Gene3D" id="1.10.8.60">
    <property type="match status" value="1"/>
</dbReference>
<sequence length="1047" mass="117263">MNRVAEQFPGMDEKNQEIYLLLSLLPPPISLDVLCAITDLAPVRVLQLVEALVKAGYLHRYLEKGAGYYYLSDPKAAGDFISRVPAKALHNAARRAIAGVCDHLPDDTKRWLSLAYVYQVSGLPVRHFKELVQAGHYCLGLNLPIDAAAYYRMVLDAMETETLDPVAQETFIDATVGLCTCRDTALSKDIQRKFLGRSLEFCATVGDPVRKVRLMVLIAKTYIKTARADEANEYLEQAWQMLADHDFPADVRVQVALANSEVLFWQGYITKAIERYESAIGNHEELPADVETLKSCIRLGWIYGIAGETARGVGLIRAVRRKARELCAPDLERYATLILVVVLAEAARIDEGEAFLDEIFSTPTKFLDPYTLWPGNGKRAYFAYCRGEYEKAFEYQKQAYENSKALGTPHHRGPDNLEVMLALEERGMVHPEWNFKSDVKRLLGWPDIYMKGVAFRFRALKTLKEKGATEAIEADLKESIALLTRAGARVELAHAQTLMARIRIGENKIPVAEKLLKSAWEVFSKVNPALFPQDLKPYLDRTSKNALWVESLLSVGNALGSIRTRNELFNQIIKQAMRIAGAERGAIFLKQDTKLEMVASRNIEIPETSSTVGTGQTALIQEVFESGREIVRKAENLRPARVKNLDAMGWTAGFPIRLKSRVIGVIFMACELARMQLPEDEISLLRIISNQAAVALENMEAYEEIIDLKSDLEAETHFYREAFEPGLPGVQMIGRTTPFKKMLGLISRVAASDTTVMITGETGVGKDLVAQAIHQNSSRSSGPFIAVNVVSLSPELIASELFGHEKGAFTGASRTRKGRFELAGEGTLFLDDIDAFSLDIQAKMLRVLETRTFERVGGTRTLKTSFRLVAASNRNIEELVEQGLFRSDFYYRLNVFPIKVPPLRERAEDIPALARYFLKRFAKKFGKTFDKISKNDLDRLIEYHWPGNIRELRHVIERAVLLSRDGRLVIPPLETCVPACGANTEKILPLREMEARHIMGALSHCRGKVSGKGGAAALLEVKPTTLYSKMKRLGIERDAYRVKKTGR</sequence>
<evidence type="ECO:0000256" key="2">
    <source>
        <dbReference type="ARBA" id="ARBA00022840"/>
    </source>
</evidence>
<evidence type="ECO:0000256" key="4">
    <source>
        <dbReference type="ARBA" id="ARBA00023125"/>
    </source>
</evidence>
<dbReference type="Proteomes" id="UP000425960">
    <property type="component" value="Chromosome"/>
</dbReference>
<evidence type="ECO:0000259" key="7">
    <source>
        <dbReference type="PROSITE" id="PS50045"/>
    </source>
</evidence>
<feature type="domain" description="Sigma-54 factor interaction" evidence="7">
    <location>
        <begin position="732"/>
        <end position="961"/>
    </location>
</feature>
<dbReference type="SMART" id="SM00382">
    <property type="entry name" value="AAA"/>
    <property type="match status" value="1"/>
</dbReference>
<accession>A0A5K7ZQR5</accession>
<dbReference type="CDD" id="cd00009">
    <property type="entry name" value="AAA"/>
    <property type="match status" value="1"/>
</dbReference>
<protein>
    <recommendedName>
        <fullName evidence="7">Sigma-54 factor interaction domain-containing protein</fullName>
    </recommendedName>
</protein>